<accession>A0A225VGM5</accession>
<name>A0A225VGM5_9STRA</name>
<evidence type="ECO:0000313" key="1">
    <source>
        <dbReference type="EMBL" id="OWZ04485.1"/>
    </source>
</evidence>
<keyword evidence="2" id="KW-1185">Reference proteome</keyword>
<organism evidence="1 2">
    <name type="scientific">Phytophthora megakarya</name>
    <dbReference type="NCBI Taxonomy" id="4795"/>
    <lineage>
        <taxon>Eukaryota</taxon>
        <taxon>Sar</taxon>
        <taxon>Stramenopiles</taxon>
        <taxon>Oomycota</taxon>
        <taxon>Peronosporomycetes</taxon>
        <taxon>Peronosporales</taxon>
        <taxon>Peronosporaceae</taxon>
        <taxon>Phytophthora</taxon>
    </lineage>
</organism>
<dbReference type="EMBL" id="NBNE01004941">
    <property type="protein sequence ID" value="OWZ04485.1"/>
    <property type="molecule type" value="Genomic_DNA"/>
</dbReference>
<sequence length="91" mass="10469">MREQAPDDAKCLIFADFLAGSAKNCFQIVCCGLGVLVARQYYHTRRRSDESPRDYLYRLNVARLRGRLKIKDDSAMIDVNMWTSRHSGITI</sequence>
<proteinExistence type="predicted"/>
<dbReference type="Proteomes" id="UP000198211">
    <property type="component" value="Unassembled WGS sequence"/>
</dbReference>
<reference evidence="2" key="1">
    <citation type="submission" date="2017-03" db="EMBL/GenBank/DDBJ databases">
        <title>Phytopthora megakarya and P. palmivora, two closely related causual agents of cacao black pod achieved similar genome size and gene model numbers by different mechanisms.</title>
        <authorList>
            <person name="Ali S."/>
            <person name="Shao J."/>
            <person name="Larry D.J."/>
            <person name="Kronmiller B."/>
            <person name="Shen D."/>
            <person name="Strem M.D."/>
            <person name="Melnick R.L."/>
            <person name="Guiltinan M.J."/>
            <person name="Tyler B.M."/>
            <person name="Meinhardt L.W."/>
            <person name="Bailey B.A."/>
        </authorList>
    </citation>
    <scope>NUCLEOTIDE SEQUENCE [LARGE SCALE GENOMIC DNA]</scope>
    <source>
        <strain evidence="2">zdho120</strain>
    </source>
</reference>
<gene>
    <name evidence="1" type="ORF">PHMEG_00023602</name>
</gene>
<comment type="caution">
    <text evidence="1">The sequence shown here is derived from an EMBL/GenBank/DDBJ whole genome shotgun (WGS) entry which is preliminary data.</text>
</comment>
<dbReference type="AlphaFoldDB" id="A0A225VGM5"/>
<protein>
    <submittedName>
        <fullName evidence="1">Uncharacterized protein</fullName>
    </submittedName>
</protein>
<evidence type="ECO:0000313" key="2">
    <source>
        <dbReference type="Proteomes" id="UP000198211"/>
    </source>
</evidence>